<dbReference type="EMBL" id="UYSL01024445">
    <property type="protein sequence ID" value="VDL83481.1"/>
    <property type="molecule type" value="Genomic_DNA"/>
</dbReference>
<accession>A0A0N4YR72</accession>
<evidence type="ECO:0000256" key="1">
    <source>
        <dbReference type="SAM" id="SignalP"/>
    </source>
</evidence>
<dbReference type="InterPro" id="IPR002921">
    <property type="entry name" value="Fungal_lipase-type"/>
</dbReference>
<name>A0A0N4YR72_NIPBR</name>
<dbReference type="PANTHER" id="PTHR45908">
    <property type="entry name" value="PROTEIN CBG11750-RELATED"/>
    <property type="match status" value="1"/>
</dbReference>
<organism evidence="5">
    <name type="scientific">Nippostrongylus brasiliensis</name>
    <name type="common">Rat hookworm</name>
    <dbReference type="NCBI Taxonomy" id="27835"/>
    <lineage>
        <taxon>Eukaryota</taxon>
        <taxon>Metazoa</taxon>
        <taxon>Ecdysozoa</taxon>
        <taxon>Nematoda</taxon>
        <taxon>Chromadorea</taxon>
        <taxon>Rhabditida</taxon>
        <taxon>Rhabditina</taxon>
        <taxon>Rhabditomorpha</taxon>
        <taxon>Strongyloidea</taxon>
        <taxon>Heligmosomidae</taxon>
        <taxon>Nippostrongylus</taxon>
    </lineage>
</organism>
<reference evidence="5" key="1">
    <citation type="submission" date="2017-02" db="UniProtKB">
        <authorList>
            <consortium name="WormBaseParasite"/>
        </authorList>
    </citation>
    <scope>IDENTIFICATION</scope>
</reference>
<evidence type="ECO:0000313" key="3">
    <source>
        <dbReference type="EMBL" id="VDL83481.1"/>
    </source>
</evidence>
<dbReference type="CDD" id="cd00519">
    <property type="entry name" value="Lipase_3"/>
    <property type="match status" value="1"/>
</dbReference>
<dbReference type="SUPFAM" id="SSF53474">
    <property type="entry name" value="alpha/beta-Hydrolases"/>
    <property type="match status" value="1"/>
</dbReference>
<feature type="signal peptide" evidence="1">
    <location>
        <begin position="1"/>
        <end position="17"/>
    </location>
</feature>
<dbReference type="OMA" id="VYYRENM"/>
<evidence type="ECO:0000313" key="5">
    <source>
        <dbReference type="WBParaSite" id="NBR_0001974401-mRNA-1"/>
    </source>
</evidence>
<dbReference type="Pfam" id="PF01764">
    <property type="entry name" value="Lipase_3"/>
    <property type="match status" value="1"/>
</dbReference>
<proteinExistence type="predicted"/>
<dbReference type="InterPro" id="IPR029058">
    <property type="entry name" value="AB_hydrolase_fold"/>
</dbReference>
<dbReference type="STRING" id="27835.A0A0N4YR72"/>
<protein>
    <submittedName>
        <fullName evidence="5">Lipase_3 domain-containing protein</fullName>
    </submittedName>
</protein>
<gene>
    <name evidence="3" type="ORF">NBR_LOCUS19745</name>
</gene>
<sequence>MTPLLFISLVVSANAAAQYSDSFARNFMFPLSAAAYSDRPQQCIERLFPNSTLQRLVTVQCDAFRKDTCSGFTAVLHPQKAIVLSFRYPLRASQYIHISIGGRAGGTARFLQLLQEVNKTIFLNLSSWLFGGRISRYFSDAFSKIWSAGMNVDFHTLRSRHPDYEIWVTGHSLGGSVASLAASFLIGSHIANSSEIKLVTFGQPRTGDVKYSATHDAQMEYSFRVTHWRDIVPHIPFGPLGGYFHHRQEVILGKNKRKGEGKECSDGLWFTSSIHEHTHYFGKKVSEYGRAGCVE</sequence>
<dbReference type="AlphaFoldDB" id="A0A0N4YR72"/>
<dbReference type="WBParaSite" id="NBR_0001974401-mRNA-1">
    <property type="protein sequence ID" value="NBR_0001974401-mRNA-1"/>
    <property type="gene ID" value="NBR_0001974401"/>
</dbReference>
<dbReference type="Gene3D" id="3.40.50.1820">
    <property type="entry name" value="alpha/beta hydrolase"/>
    <property type="match status" value="1"/>
</dbReference>
<evidence type="ECO:0000313" key="4">
    <source>
        <dbReference type="Proteomes" id="UP000271162"/>
    </source>
</evidence>
<evidence type="ECO:0000259" key="2">
    <source>
        <dbReference type="Pfam" id="PF01764"/>
    </source>
</evidence>
<keyword evidence="1" id="KW-0732">Signal</keyword>
<feature type="chain" id="PRO_5043126064" evidence="1">
    <location>
        <begin position="18"/>
        <end position="295"/>
    </location>
</feature>
<dbReference type="PANTHER" id="PTHR45908:SF8">
    <property type="entry name" value="FUNGAL LIPASE-LIKE DOMAIN-CONTAINING PROTEIN"/>
    <property type="match status" value="1"/>
</dbReference>
<keyword evidence="4" id="KW-1185">Reference proteome</keyword>
<reference evidence="3 4" key="2">
    <citation type="submission" date="2018-11" db="EMBL/GenBank/DDBJ databases">
        <authorList>
            <consortium name="Pathogen Informatics"/>
        </authorList>
    </citation>
    <scope>NUCLEOTIDE SEQUENCE [LARGE SCALE GENOMIC DNA]</scope>
</reference>
<feature type="domain" description="Fungal lipase-type" evidence="2">
    <location>
        <begin position="106"/>
        <end position="237"/>
    </location>
</feature>
<dbReference type="GO" id="GO:0006629">
    <property type="term" value="P:lipid metabolic process"/>
    <property type="evidence" value="ECO:0007669"/>
    <property type="project" value="InterPro"/>
</dbReference>
<dbReference type="Proteomes" id="UP000271162">
    <property type="component" value="Unassembled WGS sequence"/>
</dbReference>